<comment type="similarity">
    <text evidence="1">In the N-terminal section; belongs to the zinc metallo-hydrolase group 3 family.</text>
</comment>
<dbReference type="GO" id="GO:0016491">
    <property type="term" value="F:oxidoreductase activity"/>
    <property type="evidence" value="ECO:0007669"/>
    <property type="project" value="InterPro"/>
</dbReference>
<dbReference type="InterPro" id="IPR001279">
    <property type="entry name" value="Metallo-B-lactamas"/>
</dbReference>
<dbReference type="AlphaFoldDB" id="Q1K2N4"/>
<evidence type="ECO:0000256" key="1">
    <source>
        <dbReference type="ARBA" id="ARBA00007121"/>
    </source>
</evidence>
<accession>Q1K2N4</accession>
<evidence type="ECO:0000313" key="4">
    <source>
        <dbReference type="Proteomes" id="UP000005695"/>
    </source>
</evidence>
<dbReference type="GO" id="GO:0009055">
    <property type="term" value="F:electron transfer activity"/>
    <property type="evidence" value="ECO:0007669"/>
    <property type="project" value="InterPro"/>
</dbReference>
<reference evidence="3" key="2">
    <citation type="submission" date="2006-05" db="EMBL/GenBank/DDBJ databases">
        <title>Sequencing of the draft genome and assembly of Desulfuromonas acetoxidans DSM 684.</title>
        <authorList>
            <consortium name="US DOE Joint Genome Institute (JGI-PGF)"/>
            <person name="Copeland A."/>
            <person name="Lucas S."/>
            <person name="Lapidus A."/>
            <person name="Barry K."/>
            <person name="Detter J.C."/>
            <person name="Glavina del Rio T."/>
            <person name="Hammon N."/>
            <person name="Israni S."/>
            <person name="Dalin E."/>
            <person name="Tice H."/>
            <person name="Bruce D."/>
            <person name="Pitluck S."/>
            <person name="Richardson P."/>
        </authorList>
    </citation>
    <scope>NUCLEOTIDE SEQUENCE [LARGE SCALE GENOMIC DNA]</scope>
    <source>
        <strain evidence="3">DSM 684</strain>
    </source>
</reference>
<dbReference type="GO" id="GO:0010181">
    <property type="term" value="F:FMN binding"/>
    <property type="evidence" value="ECO:0007669"/>
    <property type="project" value="InterPro"/>
</dbReference>
<dbReference type="PROSITE" id="PS50902">
    <property type="entry name" value="FLAVODOXIN_LIKE"/>
    <property type="match status" value="1"/>
</dbReference>
<sequence length="436" mass="49588">MPLSTMQRFIRTCKQANAATCFNAYPPKGRFNMKAVQISDGIYCLPVNLESYQLFEGMWPMPNGISINSYVVQGEKTALIDLIEDINDKPAEFQSELQSIDLTPKSFDYLIINHMEPDHTSWIPTLIKENPAIEIYLTKKAAAVLNSFFSITEHTHIIKDGDTLDLGGGKVLQFFETPNIHWPETMMTFEQSSGTLFSCDAFGAYGTVNDIYFDDQLSKEQHDFFHQEALRYYANIVASFSTFVNKGIARLDDLDIKVIAPSHGIIWRENPKAIIDDYHRFASYMNGPAEKEITLIWASMYGNTAKLVDSIIKGVESEDVPLHVHRVPDEHVGIILASAWKSSGLILGMPTYEYEMFPPMSWVLDMFRRKKLWNKKVLRFGSAGWSGGAQRELDRITEKNKWEFMEPIEWFGAAGQEQHDLAVQRAAELARTIKEG</sequence>
<dbReference type="PIRSF" id="PIRSF005243">
    <property type="entry name" value="ROO"/>
    <property type="match status" value="1"/>
</dbReference>
<name>Q1K2N4_DESA6</name>
<keyword evidence="4" id="KW-1185">Reference proteome</keyword>
<dbReference type="InterPro" id="IPR045761">
    <property type="entry name" value="ODP_dom"/>
</dbReference>
<dbReference type="CDD" id="cd07709">
    <property type="entry name" value="flavodiiron_proteins_MBL-fold"/>
    <property type="match status" value="1"/>
</dbReference>
<dbReference type="PANTHER" id="PTHR43717:SF1">
    <property type="entry name" value="ANAEROBIC NITRIC OXIDE REDUCTASE FLAVORUBREDOXIN"/>
    <property type="match status" value="1"/>
</dbReference>
<proteinExistence type="inferred from homology"/>
<dbReference type="SMART" id="SM00849">
    <property type="entry name" value="Lactamase_B"/>
    <property type="match status" value="1"/>
</dbReference>
<comment type="caution">
    <text evidence="3">The sequence shown here is derived from an EMBL/GenBank/DDBJ whole genome shotgun (WGS) entry which is preliminary data.</text>
</comment>
<reference evidence="3" key="1">
    <citation type="submission" date="2006-05" db="EMBL/GenBank/DDBJ databases">
        <title>Annotation of the draft genome assembly of Desulfuromonas acetoxidans DSM 684.</title>
        <authorList>
            <consortium name="US DOE Joint Genome Institute (JGI-ORNL)"/>
            <person name="Larimer F."/>
            <person name="Land M."/>
            <person name="Hauser L."/>
        </authorList>
    </citation>
    <scope>NUCLEOTIDE SEQUENCE [LARGE SCALE GENOMIC DNA]</scope>
    <source>
        <strain evidence="3">DSM 684</strain>
    </source>
</reference>
<dbReference type="EMBL" id="AAEW02000003">
    <property type="protein sequence ID" value="EAT16847.1"/>
    <property type="molecule type" value="Genomic_DNA"/>
</dbReference>
<dbReference type="SUPFAM" id="SSF56281">
    <property type="entry name" value="Metallo-hydrolase/oxidoreductase"/>
    <property type="match status" value="1"/>
</dbReference>
<evidence type="ECO:0000313" key="3">
    <source>
        <dbReference type="EMBL" id="EAT16847.1"/>
    </source>
</evidence>
<dbReference type="GO" id="GO:0046872">
    <property type="term" value="F:metal ion binding"/>
    <property type="evidence" value="ECO:0007669"/>
    <property type="project" value="InterPro"/>
</dbReference>
<dbReference type="Pfam" id="PF19583">
    <property type="entry name" value="ODP"/>
    <property type="match status" value="1"/>
</dbReference>
<dbReference type="InterPro" id="IPR029039">
    <property type="entry name" value="Flavoprotein-like_sf"/>
</dbReference>
<dbReference type="InterPro" id="IPR008254">
    <property type="entry name" value="Flavodoxin/NO_synth"/>
</dbReference>
<gene>
    <name evidence="3" type="ORF">Dace_2099</name>
</gene>
<dbReference type="PANTHER" id="PTHR43717">
    <property type="entry name" value="ANAEROBIC NITRIC OXIDE REDUCTASE FLAVORUBREDOXIN"/>
    <property type="match status" value="1"/>
</dbReference>
<organism evidence="3 4">
    <name type="scientific">Desulfuromonas acetoxidans (strain DSM 684 / 11070)</name>
    <dbReference type="NCBI Taxonomy" id="281689"/>
    <lineage>
        <taxon>Bacteria</taxon>
        <taxon>Pseudomonadati</taxon>
        <taxon>Thermodesulfobacteriota</taxon>
        <taxon>Desulfuromonadia</taxon>
        <taxon>Desulfuromonadales</taxon>
        <taxon>Desulfuromonadaceae</taxon>
        <taxon>Desulfuromonas</taxon>
    </lineage>
</organism>
<feature type="domain" description="Flavodoxin-like" evidence="2">
    <location>
        <begin position="293"/>
        <end position="434"/>
    </location>
</feature>
<evidence type="ECO:0000259" key="2">
    <source>
        <dbReference type="PROSITE" id="PS50902"/>
    </source>
</evidence>
<dbReference type="Gene3D" id="3.40.50.360">
    <property type="match status" value="1"/>
</dbReference>
<dbReference type="Gene3D" id="3.60.15.10">
    <property type="entry name" value="Ribonuclease Z/Hydroxyacylglutathione hydrolase-like"/>
    <property type="match status" value="1"/>
</dbReference>
<protein>
    <submittedName>
        <fullName evidence="3">Beta-lactamase-like</fullName>
    </submittedName>
</protein>
<dbReference type="InterPro" id="IPR016440">
    <property type="entry name" value="Rubredoxin-O_OxRdtase"/>
</dbReference>
<dbReference type="SUPFAM" id="SSF52218">
    <property type="entry name" value="Flavoproteins"/>
    <property type="match status" value="1"/>
</dbReference>
<dbReference type="Proteomes" id="UP000005695">
    <property type="component" value="Unassembled WGS sequence"/>
</dbReference>
<dbReference type="InterPro" id="IPR036866">
    <property type="entry name" value="RibonucZ/Hydroxyglut_hydro"/>
</dbReference>